<organism evidence="3 4">
    <name type="scientific">Dyadobacter helix</name>
    <dbReference type="NCBI Taxonomy" id="2822344"/>
    <lineage>
        <taxon>Bacteria</taxon>
        <taxon>Pseudomonadati</taxon>
        <taxon>Bacteroidota</taxon>
        <taxon>Cytophagia</taxon>
        <taxon>Cytophagales</taxon>
        <taxon>Spirosomataceae</taxon>
        <taxon>Dyadobacter</taxon>
    </lineage>
</organism>
<keyword evidence="1" id="KW-1133">Transmembrane helix</keyword>
<feature type="transmembrane region" description="Helical" evidence="1">
    <location>
        <begin position="7"/>
        <end position="26"/>
    </location>
</feature>
<dbReference type="Gene3D" id="3.30.565.10">
    <property type="entry name" value="Histidine kinase-like ATPase, C-terminal domain"/>
    <property type="match status" value="1"/>
</dbReference>
<sequence>MKKQNLIPGLIVSLGVALIASLPRVIRMEHFEFRLAGVSVAYNFTFCLCCWMAHQLILARSRRWKVNQVLLAILAIGGVSGIAFLLDPIFSAISPNALLLPEIAESKRPYILLLRSVVISGLFYFIAYYLHILAEKQRHLLEIGELKRAQLAANLSSLKEQLSPHFLFNTLNTLSTLTDEQLVKDYVSELANVYRYVLQYKDSDTATLQQELNFIDSYLYIIKMRLEAAIDIHIAVDPRFLSAKIPPLTLQLLVENAVRHNVASAARRLRIDIRTDGQGFLEVVNNLQPKTSVQPGAGIGLDNVMQRYRLLFNREIRIEKGTDTFTIKLPLA</sequence>
<comment type="caution">
    <text evidence="3">The sequence shown here is derived from an EMBL/GenBank/DDBJ whole genome shotgun (WGS) entry which is preliminary data.</text>
</comment>
<gene>
    <name evidence="3" type="ORF">DYBT9275_05490</name>
</gene>
<dbReference type="AlphaFoldDB" id="A0A916JHK1"/>
<dbReference type="InterPro" id="IPR036890">
    <property type="entry name" value="HATPase_C_sf"/>
</dbReference>
<dbReference type="GO" id="GO:0016020">
    <property type="term" value="C:membrane"/>
    <property type="evidence" value="ECO:0007669"/>
    <property type="project" value="InterPro"/>
</dbReference>
<proteinExistence type="predicted"/>
<accession>A0A916JHK1</accession>
<evidence type="ECO:0000313" key="4">
    <source>
        <dbReference type="Proteomes" id="UP000680038"/>
    </source>
</evidence>
<dbReference type="SUPFAM" id="SSF55874">
    <property type="entry name" value="ATPase domain of HSP90 chaperone/DNA topoisomerase II/histidine kinase"/>
    <property type="match status" value="1"/>
</dbReference>
<dbReference type="GO" id="GO:0000155">
    <property type="term" value="F:phosphorelay sensor kinase activity"/>
    <property type="evidence" value="ECO:0007669"/>
    <property type="project" value="InterPro"/>
</dbReference>
<dbReference type="InterPro" id="IPR050640">
    <property type="entry name" value="Bact_2-comp_sensor_kinase"/>
</dbReference>
<evidence type="ECO:0000256" key="1">
    <source>
        <dbReference type="SAM" id="Phobius"/>
    </source>
</evidence>
<dbReference type="Proteomes" id="UP000680038">
    <property type="component" value="Unassembled WGS sequence"/>
</dbReference>
<keyword evidence="4" id="KW-1185">Reference proteome</keyword>
<name>A0A916JHK1_9BACT</name>
<keyword evidence="1" id="KW-0472">Membrane</keyword>
<dbReference type="InterPro" id="IPR010559">
    <property type="entry name" value="Sig_transdc_His_kin_internal"/>
</dbReference>
<feature type="domain" description="Signal transduction histidine kinase internal region" evidence="2">
    <location>
        <begin position="153"/>
        <end position="228"/>
    </location>
</feature>
<dbReference type="RefSeq" id="WP_215241873.1">
    <property type="nucleotide sequence ID" value="NZ_CAJRAF010000004.1"/>
</dbReference>
<dbReference type="Pfam" id="PF06580">
    <property type="entry name" value="His_kinase"/>
    <property type="match status" value="1"/>
</dbReference>
<protein>
    <recommendedName>
        <fullName evidence="2">Signal transduction histidine kinase internal region domain-containing protein</fullName>
    </recommendedName>
</protein>
<feature type="transmembrane region" description="Helical" evidence="1">
    <location>
        <begin position="69"/>
        <end position="90"/>
    </location>
</feature>
<reference evidence="3" key="1">
    <citation type="submission" date="2021-04" db="EMBL/GenBank/DDBJ databases">
        <authorList>
            <person name="Rodrigo-Torres L."/>
            <person name="Arahal R. D."/>
            <person name="Lucena T."/>
        </authorList>
    </citation>
    <scope>NUCLEOTIDE SEQUENCE</scope>
    <source>
        <strain evidence="3">CECT 9275</strain>
    </source>
</reference>
<dbReference type="EMBL" id="CAJRAF010000004">
    <property type="protein sequence ID" value="CAG5016169.1"/>
    <property type="molecule type" value="Genomic_DNA"/>
</dbReference>
<dbReference type="PANTHER" id="PTHR34220">
    <property type="entry name" value="SENSOR HISTIDINE KINASE YPDA"/>
    <property type="match status" value="1"/>
</dbReference>
<evidence type="ECO:0000259" key="2">
    <source>
        <dbReference type="Pfam" id="PF06580"/>
    </source>
</evidence>
<evidence type="ECO:0000313" key="3">
    <source>
        <dbReference type="EMBL" id="CAG5016169.1"/>
    </source>
</evidence>
<feature type="transmembrane region" description="Helical" evidence="1">
    <location>
        <begin position="38"/>
        <end position="57"/>
    </location>
</feature>
<feature type="transmembrane region" description="Helical" evidence="1">
    <location>
        <begin position="110"/>
        <end position="130"/>
    </location>
</feature>
<dbReference type="PANTHER" id="PTHR34220:SF7">
    <property type="entry name" value="SENSOR HISTIDINE KINASE YPDA"/>
    <property type="match status" value="1"/>
</dbReference>
<keyword evidence="1" id="KW-0812">Transmembrane</keyword>